<name>D2QXK5_PIRSD</name>
<evidence type="ECO:0000256" key="1">
    <source>
        <dbReference type="SAM" id="Phobius"/>
    </source>
</evidence>
<keyword evidence="1" id="KW-0812">Transmembrane</keyword>
<dbReference type="EMBL" id="CP001848">
    <property type="protein sequence ID" value="ADB16190.1"/>
    <property type="molecule type" value="Genomic_DNA"/>
</dbReference>
<feature type="transmembrane region" description="Helical" evidence="1">
    <location>
        <begin position="292"/>
        <end position="317"/>
    </location>
</feature>
<dbReference type="STRING" id="530564.Psta_1515"/>
<feature type="transmembrane region" description="Helical" evidence="1">
    <location>
        <begin position="257"/>
        <end position="280"/>
    </location>
</feature>
<feature type="transmembrane region" description="Helical" evidence="1">
    <location>
        <begin position="143"/>
        <end position="161"/>
    </location>
</feature>
<dbReference type="Proteomes" id="UP000001887">
    <property type="component" value="Chromosome"/>
</dbReference>
<keyword evidence="3" id="KW-1185">Reference proteome</keyword>
<dbReference type="AlphaFoldDB" id="D2QXK5"/>
<evidence type="ECO:0000313" key="3">
    <source>
        <dbReference type="Proteomes" id="UP000001887"/>
    </source>
</evidence>
<keyword evidence="1" id="KW-0472">Membrane</keyword>
<evidence type="ECO:0000313" key="2">
    <source>
        <dbReference type="EMBL" id="ADB16190.1"/>
    </source>
</evidence>
<feature type="transmembrane region" description="Helical" evidence="1">
    <location>
        <begin position="215"/>
        <end position="237"/>
    </location>
</feature>
<organism evidence="2 3">
    <name type="scientific">Pirellula staleyi (strain ATCC 27377 / DSM 6068 / ICPB 4128)</name>
    <name type="common">Pirella staleyi</name>
    <dbReference type="NCBI Taxonomy" id="530564"/>
    <lineage>
        <taxon>Bacteria</taxon>
        <taxon>Pseudomonadati</taxon>
        <taxon>Planctomycetota</taxon>
        <taxon>Planctomycetia</taxon>
        <taxon>Pirellulales</taxon>
        <taxon>Pirellulaceae</taxon>
        <taxon>Pirellula</taxon>
    </lineage>
</organism>
<dbReference type="eggNOG" id="COG5305">
    <property type="taxonomic scope" value="Bacteria"/>
</dbReference>
<feature type="transmembrane region" description="Helical" evidence="1">
    <location>
        <begin position="351"/>
        <end position="369"/>
    </location>
</feature>
<proteinExistence type="predicted"/>
<sequence length="510" mass="55447">MTSAPSVPKLAPSTLGIVAGVTIASAILRTWHVGESLWLDELHTSWCVHGDWSDVSRRALIGNQSPLYFYVVKLVVFVLGESEIALRLVSLLSGIALVPLTSLLAARLFSRSTIAAPTAAIIAAMMVGVSHLPIFYASEARPYALLQLVMVVHLLIAIAMIEQPTLRMQCLWAASAALVIHLHPTGLLPIGAELFTLAILVQFRPPSQRFGYRQFGLCALLLPLLIFPQLELIRLATARRANWSLSFEQVAWHDLPQLFTVVPGTVLALAGLAIVVAIALRQRASKLEDLQFSRIALVAATALLPLVLAYIASAAGFAPLLTARYLVCSIVPLIVLASLLVIVCEKSTLRAIAVGSLLVGFTLYQSGLAQNVMTRGVLIADRREDWRGLVEHLSALAETERPATIHLRSGLIEAPELLKHRTSEGDAFLVFPLTAIYQISGDPAPRIVPLDIRSLAREPRSLGASEALVLRGSERSFVELQQHPTYAPVIASFDQATWFGNLVLLRRTIK</sequence>
<feature type="transmembrane region" description="Helical" evidence="1">
    <location>
        <begin position="181"/>
        <end position="203"/>
    </location>
</feature>
<keyword evidence="1" id="KW-1133">Transmembrane helix</keyword>
<feature type="transmembrane region" description="Helical" evidence="1">
    <location>
        <begin position="115"/>
        <end position="136"/>
    </location>
</feature>
<reference evidence="2 3" key="1">
    <citation type="journal article" date="2009" name="Stand. Genomic Sci.">
        <title>Complete genome sequence of Pirellula staleyi type strain (ATCC 27377).</title>
        <authorList>
            <person name="Clum A."/>
            <person name="Tindall B.J."/>
            <person name="Sikorski J."/>
            <person name="Ivanova N."/>
            <person name="Mavrommatis K."/>
            <person name="Lucas S."/>
            <person name="Glavina del Rio T."/>
            <person name="Nolan M."/>
            <person name="Chen F."/>
            <person name="Tice H."/>
            <person name="Pitluck S."/>
            <person name="Cheng J.F."/>
            <person name="Chertkov O."/>
            <person name="Brettin T."/>
            <person name="Han C."/>
            <person name="Detter J.C."/>
            <person name="Kuske C."/>
            <person name="Bruce D."/>
            <person name="Goodwin L."/>
            <person name="Ovchinikova G."/>
            <person name="Pati A."/>
            <person name="Mikhailova N."/>
            <person name="Chen A."/>
            <person name="Palaniappan K."/>
            <person name="Land M."/>
            <person name="Hauser L."/>
            <person name="Chang Y.J."/>
            <person name="Jeffries C.D."/>
            <person name="Chain P."/>
            <person name="Rohde M."/>
            <person name="Goker M."/>
            <person name="Bristow J."/>
            <person name="Eisen J.A."/>
            <person name="Markowitz V."/>
            <person name="Hugenholtz P."/>
            <person name="Kyrpides N.C."/>
            <person name="Klenk H.P."/>
            <person name="Lapidus A."/>
        </authorList>
    </citation>
    <scope>NUCLEOTIDE SEQUENCE [LARGE SCALE GENOMIC DNA]</scope>
    <source>
        <strain evidence="3">ATCC 27377 / DSM 6068 / ICPB 4128</strain>
    </source>
</reference>
<gene>
    <name evidence="2" type="ordered locus">Psta_1515</name>
</gene>
<dbReference type="HOGENOM" id="CLU_532840_0_0_0"/>
<dbReference type="OrthoDB" id="241905at2"/>
<feature type="transmembrane region" description="Helical" evidence="1">
    <location>
        <begin position="323"/>
        <end position="344"/>
    </location>
</feature>
<accession>D2QXK5</accession>
<protein>
    <submittedName>
        <fullName evidence="2">Uncharacterized protein</fullName>
    </submittedName>
</protein>
<dbReference type="KEGG" id="psl:Psta_1515"/>
<feature type="transmembrane region" description="Helical" evidence="1">
    <location>
        <begin position="91"/>
        <end position="109"/>
    </location>
</feature>